<keyword evidence="4" id="KW-1185">Reference proteome</keyword>
<dbReference type="SUPFAM" id="SSF51735">
    <property type="entry name" value="NAD(P)-binding Rossmann-fold domains"/>
    <property type="match status" value="1"/>
</dbReference>
<feature type="domain" description="6-phosphogluconate dehydrogenase NADP-binding" evidence="2">
    <location>
        <begin position="240"/>
        <end position="397"/>
    </location>
</feature>
<accession>A0A8X6MF04</accession>
<dbReference type="Pfam" id="PF03446">
    <property type="entry name" value="NAD_binding_2"/>
    <property type="match status" value="1"/>
</dbReference>
<protein>
    <submittedName>
        <fullName evidence="3">Putative oxidoreductase GLYR1</fullName>
    </submittedName>
</protein>
<dbReference type="GO" id="GO:0050661">
    <property type="term" value="F:NADP binding"/>
    <property type="evidence" value="ECO:0007669"/>
    <property type="project" value="InterPro"/>
</dbReference>
<sequence>MEFEIDQFVWISSTDVSLIIKTFLSDANIPFWVGKIEKPSTDTPSKSEKTQHFVRLCGTIYCSWISEENIHHLSDEIFCNAAESNFILKTLVEVIKAGGLMDSTSEPATKDSNKNDESTINCTAFQNSEDVTEVPSTSDEGFPETFPTSVDSCENKHASEKVMYPRETPCKKKLAEDESDPKSSPVRKVFKTFDNCSEQNSVTNQTEVNRASDDPSATPGKYTLFHFPRPGLVSGSNPKKIGFIGEGTMGQIIVKSLLKSGHDVFIWNRSEVNCPKLIENGAQNCSTPSQLVRECDIIFSCLSDRDVKSSFLIDDGILEGLENCEHGTKVYVEMTSIDPSTSRAIAEAVMNHGGKYLEAPICGSERLAEDGFLLIICSGDPELFRSCRSYFEAFCSDLLYLNNNIGNGSKLRLAVSILVGNIYASLLDSMSFLKGCSISRNLFLRILKLIFMSRPFIKVVVESILAEKLLTHISLRNYSRI</sequence>
<dbReference type="EMBL" id="BMAV01025943">
    <property type="protein sequence ID" value="GFS46056.1"/>
    <property type="molecule type" value="Genomic_DNA"/>
</dbReference>
<comment type="caution">
    <text evidence="3">The sequence shown here is derived from an EMBL/GenBank/DDBJ whole genome shotgun (WGS) entry which is preliminary data.</text>
</comment>
<feature type="region of interest" description="Disordered" evidence="1">
    <location>
        <begin position="129"/>
        <end position="151"/>
    </location>
</feature>
<reference evidence="3" key="1">
    <citation type="submission" date="2020-08" db="EMBL/GenBank/DDBJ databases">
        <title>Multicomponent nature underlies the extraordinary mechanical properties of spider dragline silk.</title>
        <authorList>
            <person name="Kono N."/>
            <person name="Nakamura H."/>
            <person name="Mori M."/>
            <person name="Yoshida Y."/>
            <person name="Ohtoshi R."/>
            <person name="Malay A.D."/>
            <person name="Moran D.A.P."/>
            <person name="Tomita M."/>
            <person name="Numata K."/>
            <person name="Arakawa K."/>
        </authorList>
    </citation>
    <scope>NUCLEOTIDE SEQUENCE</scope>
</reference>
<name>A0A8X6MF04_9ARAC</name>
<evidence type="ECO:0000259" key="2">
    <source>
        <dbReference type="Pfam" id="PF03446"/>
    </source>
</evidence>
<dbReference type="AlphaFoldDB" id="A0A8X6MF04"/>
<dbReference type="PANTHER" id="PTHR43580">
    <property type="entry name" value="OXIDOREDUCTASE GLYR1-RELATED"/>
    <property type="match status" value="1"/>
</dbReference>
<gene>
    <name evidence="3" type="primary">glyr1</name>
    <name evidence="3" type="ORF">TNIN_49281</name>
</gene>
<feature type="compositionally biased region" description="Polar residues" evidence="1">
    <location>
        <begin position="129"/>
        <end position="139"/>
    </location>
</feature>
<proteinExistence type="predicted"/>
<dbReference type="InterPro" id="IPR006115">
    <property type="entry name" value="6PGDH_NADP-bd"/>
</dbReference>
<organism evidence="3 4">
    <name type="scientific">Trichonephila inaurata madagascariensis</name>
    <dbReference type="NCBI Taxonomy" id="2747483"/>
    <lineage>
        <taxon>Eukaryota</taxon>
        <taxon>Metazoa</taxon>
        <taxon>Ecdysozoa</taxon>
        <taxon>Arthropoda</taxon>
        <taxon>Chelicerata</taxon>
        <taxon>Arachnida</taxon>
        <taxon>Araneae</taxon>
        <taxon>Araneomorphae</taxon>
        <taxon>Entelegynae</taxon>
        <taxon>Araneoidea</taxon>
        <taxon>Nephilidae</taxon>
        <taxon>Trichonephila</taxon>
        <taxon>Trichonephila inaurata</taxon>
    </lineage>
</organism>
<dbReference type="Proteomes" id="UP000886998">
    <property type="component" value="Unassembled WGS sequence"/>
</dbReference>
<dbReference type="PANTHER" id="PTHR43580:SF2">
    <property type="entry name" value="CYTOKINE-LIKE NUCLEAR FACTOR N-PAC"/>
    <property type="match status" value="1"/>
</dbReference>
<dbReference type="InterPro" id="IPR036291">
    <property type="entry name" value="NAD(P)-bd_dom_sf"/>
</dbReference>
<dbReference type="InterPro" id="IPR051265">
    <property type="entry name" value="HIBADH-related_NP60_sf"/>
</dbReference>
<evidence type="ECO:0000313" key="4">
    <source>
        <dbReference type="Proteomes" id="UP000886998"/>
    </source>
</evidence>
<dbReference type="Gene3D" id="3.40.50.720">
    <property type="entry name" value="NAD(P)-binding Rossmann-like Domain"/>
    <property type="match status" value="1"/>
</dbReference>
<evidence type="ECO:0000256" key="1">
    <source>
        <dbReference type="SAM" id="MobiDB-lite"/>
    </source>
</evidence>
<dbReference type="OrthoDB" id="6493824at2759"/>
<evidence type="ECO:0000313" key="3">
    <source>
        <dbReference type="EMBL" id="GFS46056.1"/>
    </source>
</evidence>